<dbReference type="AlphaFoldDB" id="A0A1Q8YES3"/>
<proteinExistence type="predicted"/>
<reference evidence="1 2" key="1">
    <citation type="submission" date="2017-01" db="EMBL/GenBank/DDBJ databases">
        <title>Genome sequence of Rhodoferax antarcticus ANT.BR, a psychrophilic purple nonsulfur bacterium from an Antarctic microbial mat.</title>
        <authorList>
            <person name="Baker J."/>
            <person name="Riester C."/>
            <person name="Skinner B."/>
            <person name="Newell A."/>
            <person name="Swingley W."/>
            <person name="Madigan M."/>
            <person name="Jung D."/>
            <person name="Asao M."/>
            <person name="Chen M."/>
            <person name="Loughlin P."/>
            <person name="Pan H."/>
            <person name="Lin S."/>
            <person name="Li N."/>
            <person name="Shaw J."/>
            <person name="Prado M."/>
            <person name="Sherman C."/>
            <person name="Li X."/>
            <person name="Tang J."/>
            <person name="Blankenship R."/>
            <person name="Zhao T."/>
            <person name="Touchman J."/>
            <person name="Sattley M."/>
        </authorList>
    </citation>
    <scope>NUCLEOTIDE SEQUENCE [LARGE SCALE GENOMIC DNA]</scope>
    <source>
        <strain evidence="1 2">ANT.BR</strain>
    </source>
</reference>
<sequence length="43" mass="4205">MQALCIYAGPRAIAHLAHQGLQSADIAAIPAAAGGPKGLILGP</sequence>
<dbReference type="Proteomes" id="UP000185911">
    <property type="component" value="Unassembled WGS sequence"/>
</dbReference>
<dbReference type="EMBL" id="MSYM01000013">
    <property type="protein sequence ID" value="OLP06551.1"/>
    <property type="molecule type" value="Genomic_DNA"/>
</dbReference>
<protein>
    <submittedName>
        <fullName evidence="1">Uncharacterized protein</fullName>
    </submittedName>
</protein>
<accession>A0A1Q8YES3</accession>
<organism evidence="1 2">
    <name type="scientific">Rhodoferax antarcticus ANT.BR</name>
    <dbReference type="NCBI Taxonomy" id="1111071"/>
    <lineage>
        <taxon>Bacteria</taxon>
        <taxon>Pseudomonadati</taxon>
        <taxon>Pseudomonadota</taxon>
        <taxon>Betaproteobacteria</taxon>
        <taxon>Burkholderiales</taxon>
        <taxon>Comamonadaceae</taxon>
        <taxon>Rhodoferax</taxon>
    </lineage>
</organism>
<evidence type="ECO:0000313" key="2">
    <source>
        <dbReference type="Proteomes" id="UP000185911"/>
    </source>
</evidence>
<comment type="caution">
    <text evidence="1">The sequence shown here is derived from an EMBL/GenBank/DDBJ whole genome shotgun (WGS) entry which is preliminary data.</text>
</comment>
<evidence type="ECO:0000313" key="1">
    <source>
        <dbReference type="EMBL" id="OLP06551.1"/>
    </source>
</evidence>
<gene>
    <name evidence="1" type="ORF">BLL52_2787</name>
</gene>
<keyword evidence="2" id="KW-1185">Reference proteome</keyword>
<name>A0A1Q8YES3_9BURK</name>